<organism evidence="2 3">
    <name type="scientific">Rhodopirellula baltica SH28</name>
    <dbReference type="NCBI Taxonomy" id="993517"/>
    <lineage>
        <taxon>Bacteria</taxon>
        <taxon>Pseudomonadati</taxon>
        <taxon>Planctomycetota</taxon>
        <taxon>Planctomycetia</taxon>
        <taxon>Pirellulales</taxon>
        <taxon>Pirellulaceae</taxon>
        <taxon>Rhodopirellula</taxon>
    </lineage>
</organism>
<gene>
    <name evidence="2" type="ORF">RBSH_02325</name>
</gene>
<dbReference type="PATRIC" id="fig|993517.3.peg.2515"/>
<evidence type="ECO:0000313" key="2">
    <source>
        <dbReference type="EMBL" id="EKK02289.1"/>
    </source>
</evidence>
<feature type="transmembrane region" description="Helical" evidence="1">
    <location>
        <begin position="22"/>
        <end position="42"/>
    </location>
</feature>
<dbReference type="Proteomes" id="UP000007993">
    <property type="component" value="Unassembled WGS sequence"/>
</dbReference>
<keyword evidence="1" id="KW-0812">Transmembrane</keyword>
<dbReference type="AlphaFoldDB" id="K5DHJ4"/>
<sequence>MSLITQLAAWYFYDFRFTKEALAIPVSLLLVGLASIGMLWFLRLRYLRKLDVDERLHCFLHGLRDRVPQILAAPPKSVTRAERLASTMTWTSQQLASYYRDAKSNTTINCAIRLVDDKGDYHTRARSENMDPNRVQNTEPIPGQSGLAKALRSYESQGVFLIPTIKDAVDYSIWKPNATDNYPDVVSLMVAPINAIERGDRAMVGILYLTAKKKDFAPFDTLSCKAFADTIGLVVSAVAESEAKAFDKT</sequence>
<evidence type="ECO:0000313" key="3">
    <source>
        <dbReference type="Proteomes" id="UP000007993"/>
    </source>
</evidence>
<comment type="caution">
    <text evidence="2">The sequence shown here is derived from an EMBL/GenBank/DDBJ whole genome shotgun (WGS) entry which is preliminary data.</text>
</comment>
<proteinExistence type="predicted"/>
<evidence type="ECO:0000256" key="1">
    <source>
        <dbReference type="SAM" id="Phobius"/>
    </source>
</evidence>
<dbReference type="EMBL" id="AMCW01000063">
    <property type="protein sequence ID" value="EKK02289.1"/>
    <property type="molecule type" value="Genomic_DNA"/>
</dbReference>
<keyword evidence="1" id="KW-0472">Membrane</keyword>
<accession>K5DHJ4</accession>
<keyword evidence="1" id="KW-1133">Transmembrane helix</keyword>
<protein>
    <recommendedName>
        <fullName evidence="4">GAF domain-containing protein</fullName>
    </recommendedName>
</protein>
<name>K5DHJ4_RHOBT</name>
<evidence type="ECO:0008006" key="4">
    <source>
        <dbReference type="Google" id="ProtNLM"/>
    </source>
</evidence>
<reference evidence="2 3" key="1">
    <citation type="journal article" date="2013" name="Mar. Genomics">
        <title>Expression of sulfatases in Rhodopirellula baltica and the diversity of sulfatases in the genus Rhodopirellula.</title>
        <authorList>
            <person name="Wegner C.E."/>
            <person name="Richter-Heitmann T."/>
            <person name="Klindworth A."/>
            <person name="Klockow C."/>
            <person name="Richter M."/>
            <person name="Achstetter T."/>
            <person name="Glockner F.O."/>
            <person name="Harder J."/>
        </authorList>
    </citation>
    <scope>NUCLEOTIDE SEQUENCE [LARGE SCALE GENOMIC DNA]</scope>
    <source>
        <strain evidence="2 3">SH28</strain>
    </source>
</reference>